<evidence type="ECO:0000313" key="3">
    <source>
        <dbReference type="EMBL" id="CAF4821588.1"/>
    </source>
</evidence>
<proteinExistence type="predicted"/>
<protein>
    <submittedName>
        <fullName evidence="2">Uncharacterized protein</fullName>
    </submittedName>
</protein>
<feature type="compositionally biased region" description="Polar residues" evidence="1">
    <location>
        <begin position="45"/>
        <end position="63"/>
    </location>
</feature>
<dbReference type="AlphaFoldDB" id="A0A820FDF9"/>
<accession>A0A820FDF9</accession>
<reference evidence="2" key="1">
    <citation type="submission" date="2021-02" db="EMBL/GenBank/DDBJ databases">
        <authorList>
            <person name="Nowell W R."/>
        </authorList>
    </citation>
    <scope>NUCLEOTIDE SEQUENCE</scope>
</reference>
<name>A0A820FDF9_9BILA</name>
<evidence type="ECO:0000256" key="1">
    <source>
        <dbReference type="SAM" id="MobiDB-lite"/>
    </source>
</evidence>
<organism evidence="2 4">
    <name type="scientific">Rotaria socialis</name>
    <dbReference type="NCBI Taxonomy" id="392032"/>
    <lineage>
        <taxon>Eukaryota</taxon>
        <taxon>Metazoa</taxon>
        <taxon>Spiralia</taxon>
        <taxon>Gnathifera</taxon>
        <taxon>Rotifera</taxon>
        <taxon>Eurotatoria</taxon>
        <taxon>Bdelloidea</taxon>
        <taxon>Philodinida</taxon>
        <taxon>Philodinidae</taxon>
        <taxon>Rotaria</taxon>
    </lineage>
</organism>
<evidence type="ECO:0000313" key="4">
    <source>
        <dbReference type="Proteomes" id="UP000663862"/>
    </source>
</evidence>
<evidence type="ECO:0000313" key="2">
    <source>
        <dbReference type="EMBL" id="CAF4262232.1"/>
    </source>
</evidence>
<comment type="caution">
    <text evidence="2">The sequence shown here is derived from an EMBL/GenBank/DDBJ whole genome shotgun (WGS) entry which is preliminary data.</text>
</comment>
<dbReference type="Proteomes" id="UP000663862">
    <property type="component" value="Unassembled WGS sequence"/>
</dbReference>
<feature type="region of interest" description="Disordered" evidence="1">
    <location>
        <begin position="45"/>
        <end position="71"/>
    </location>
</feature>
<dbReference type="Proteomes" id="UP000663848">
    <property type="component" value="Unassembled WGS sequence"/>
</dbReference>
<gene>
    <name evidence="3" type="ORF">QYT958_LOCUS25091</name>
    <name evidence="2" type="ORF">TSG867_LOCUS3786</name>
</gene>
<dbReference type="EMBL" id="CAJOBQ010000116">
    <property type="protein sequence ID" value="CAF4262232.1"/>
    <property type="molecule type" value="Genomic_DNA"/>
</dbReference>
<dbReference type="EMBL" id="CAJOBR010005560">
    <property type="protein sequence ID" value="CAF4821588.1"/>
    <property type="molecule type" value="Genomic_DNA"/>
</dbReference>
<sequence>MSQANEIMMDLRCAVDQINEDPGNVDLPREQKALLNMLSKDIDQRLNQQNVNSDTQMYTATGSEEQEQRQR</sequence>